<dbReference type="NCBIfam" id="TIGR01569">
    <property type="entry name" value="A_tha_TIGR01569"/>
    <property type="match status" value="1"/>
</dbReference>
<comment type="caution">
    <text evidence="10">The sequence shown here is derived from an EMBL/GenBank/DDBJ whole genome shotgun (WGS) entry which is preliminary data.</text>
</comment>
<dbReference type="InterPro" id="IPR044173">
    <property type="entry name" value="CASPL"/>
</dbReference>
<dbReference type="Proteomes" id="UP001374584">
    <property type="component" value="Unassembled WGS sequence"/>
</dbReference>
<feature type="transmembrane region" description="Helical" evidence="8">
    <location>
        <begin position="162"/>
        <end position="185"/>
    </location>
</feature>
<feature type="transmembrane region" description="Helical" evidence="8">
    <location>
        <begin position="109"/>
        <end position="139"/>
    </location>
</feature>
<evidence type="ECO:0000256" key="2">
    <source>
        <dbReference type="ARBA" id="ARBA00007651"/>
    </source>
</evidence>
<keyword evidence="5 8" id="KW-0812">Transmembrane</keyword>
<keyword evidence="7 8" id="KW-0472">Membrane</keyword>
<evidence type="ECO:0000256" key="5">
    <source>
        <dbReference type="ARBA" id="ARBA00022692"/>
    </source>
</evidence>
<evidence type="ECO:0000256" key="3">
    <source>
        <dbReference type="ARBA" id="ARBA00011489"/>
    </source>
</evidence>
<evidence type="ECO:0000259" key="9">
    <source>
        <dbReference type="Pfam" id="PF04535"/>
    </source>
</evidence>
<feature type="transmembrane region" description="Helical" evidence="8">
    <location>
        <begin position="69"/>
        <end position="97"/>
    </location>
</feature>
<keyword evidence="4 8" id="KW-1003">Cell membrane</keyword>
<dbReference type="InterPro" id="IPR006702">
    <property type="entry name" value="CASP_dom"/>
</dbReference>
<comment type="similarity">
    <text evidence="2 8">Belongs to the Casparian strip membrane proteins (CASP) family.</text>
</comment>
<dbReference type="GO" id="GO:0005886">
    <property type="term" value="C:plasma membrane"/>
    <property type="evidence" value="ECO:0007669"/>
    <property type="project" value="UniProtKB-SubCell"/>
</dbReference>
<evidence type="ECO:0000256" key="4">
    <source>
        <dbReference type="ARBA" id="ARBA00022475"/>
    </source>
</evidence>
<comment type="subunit">
    <text evidence="3 8">Homodimer and heterodimers.</text>
</comment>
<dbReference type="PANTHER" id="PTHR36488">
    <property type="entry name" value="CASP-LIKE PROTEIN 1U1"/>
    <property type="match status" value="1"/>
</dbReference>
<dbReference type="InterPro" id="IPR006459">
    <property type="entry name" value="CASP/CASPL"/>
</dbReference>
<dbReference type="PANTHER" id="PTHR36488:SF8">
    <property type="entry name" value="CASP-LIKE PROTEIN 1U1"/>
    <property type="match status" value="1"/>
</dbReference>
<evidence type="ECO:0000313" key="10">
    <source>
        <dbReference type="EMBL" id="KAK7378938.1"/>
    </source>
</evidence>
<evidence type="ECO:0000256" key="7">
    <source>
        <dbReference type="ARBA" id="ARBA00023136"/>
    </source>
</evidence>
<gene>
    <name evidence="10" type="ORF">VNO80_04387</name>
</gene>
<evidence type="ECO:0000256" key="1">
    <source>
        <dbReference type="ARBA" id="ARBA00004651"/>
    </source>
</evidence>
<organism evidence="10 11">
    <name type="scientific">Phaseolus coccineus</name>
    <name type="common">Scarlet runner bean</name>
    <name type="synonym">Phaseolus multiflorus</name>
    <dbReference type="NCBI Taxonomy" id="3886"/>
    <lineage>
        <taxon>Eukaryota</taxon>
        <taxon>Viridiplantae</taxon>
        <taxon>Streptophyta</taxon>
        <taxon>Embryophyta</taxon>
        <taxon>Tracheophyta</taxon>
        <taxon>Spermatophyta</taxon>
        <taxon>Magnoliopsida</taxon>
        <taxon>eudicotyledons</taxon>
        <taxon>Gunneridae</taxon>
        <taxon>Pentapetalae</taxon>
        <taxon>rosids</taxon>
        <taxon>fabids</taxon>
        <taxon>Fabales</taxon>
        <taxon>Fabaceae</taxon>
        <taxon>Papilionoideae</taxon>
        <taxon>50 kb inversion clade</taxon>
        <taxon>NPAAA clade</taxon>
        <taxon>indigoferoid/millettioid clade</taxon>
        <taxon>Phaseoleae</taxon>
        <taxon>Phaseolus</taxon>
    </lineage>
</organism>
<name>A0AAN9P0Q2_PHACN</name>
<sequence length="193" mass="20958">MSSQSKTNVDGVHSDVKVVESPTKERPYDLLLRFLGLSLTLVATIVVAVDNETKLISYAEMQFKATAKWEYLSAMVFFVVSNAIACSYAAASLVITVMARNSGTRKSDVTHLVVTALDLALMALLFSANGAACAVGVIAEKGNTHVQWMKVCDVFDAYCRHITAALVLSIIGSTVFLLLVLHSVLKLHYRSRS</sequence>
<feature type="transmembrane region" description="Helical" evidence="8">
    <location>
        <begin position="30"/>
        <end position="49"/>
    </location>
</feature>
<evidence type="ECO:0000313" key="11">
    <source>
        <dbReference type="Proteomes" id="UP001374584"/>
    </source>
</evidence>
<feature type="domain" description="Casparian strip membrane protein" evidence="9">
    <location>
        <begin position="27"/>
        <end position="173"/>
    </location>
</feature>
<keyword evidence="11" id="KW-1185">Reference proteome</keyword>
<dbReference type="Pfam" id="PF04535">
    <property type="entry name" value="CASP_dom"/>
    <property type="match status" value="1"/>
</dbReference>
<keyword evidence="6 8" id="KW-1133">Transmembrane helix</keyword>
<evidence type="ECO:0000256" key="8">
    <source>
        <dbReference type="RuleBase" id="RU361233"/>
    </source>
</evidence>
<accession>A0AAN9P0Q2</accession>
<reference evidence="10 11" key="1">
    <citation type="submission" date="2024-01" db="EMBL/GenBank/DDBJ databases">
        <title>The genomes of 5 underutilized Papilionoideae crops provide insights into root nodulation and disease resistanc.</title>
        <authorList>
            <person name="Jiang F."/>
        </authorList>
    </citation>
    <scope>NUCLEOTIDE SEQUENCE [LARGE SCALE GENOMIC DNA]</scope>
    <source>
        <strain evidence="10">JINMINGXINNONG_FW02</strain>
        <tissue evidence="10">Leaves</tissue>
    </source>
</reference>
<protein>
    <recommendedName>
        <fullName evidence="8">CASP-like protein</fullName>
    </recommendedName>
</protein>
<dbReference type="AlphaFoldDB" id="A0AAN9P0Q2"/>
<proteinExistence type="inferred from homology"/>
<comment type="subcellular location">
    <subcellularLocation>
        <location evidence="1 8">Cell membrane</location>
        <topology evidence="1 8">Multi-pass membrane protein</topology>
    </subcellularLocation>
</comment>
<dbReference type="EMBL" id="JAYMYR010000002">
    <property type="protein sequence ID" value="KAK7378938.1"/>
    <property type="molecule type" value="Genomic_DNA"/>
</dbReference>
<evidence type="ECO:0000256" key="6">
    <source>
        <dbReference type="ARBA" id="ARBA00022989"/>
    </source>
</evidence>